<comment type="caution">
    <text evidence="2">The sequence shown here is derived from an EMBL/GenBank/DDBJ whole genome shotgun (WGS) entry which is preliminary data.</text>
</comment>
<proteinExistence type="predicted"/>
<sequence length="76" mass="9022">MFSPRRTGQRKEGGGRSEEGRGSLVQEFTAITDEDMDNSRIREMNATPMDSRRNFGRREERKKWREEKKRENISLC</sequence>
<reference evidence="2 3" key="1">
    <citation type="submission" date="2019-05" db="EMBL/GenBank/DDBJ databases">
        <title>Another draft genome of Portunus trituberculatus and its Hox gene families provides insights of decapod evolution.</title>
        <authorList>
            <person name="Jeong J.-H."/>
            <person name="Song I."/>
            <person name="Kim S."/>
            <person name="Choi T."/>
            <person name="Kim D."/>
            <person name="Ryu S."/>
            <person name="Kim W."/>
        </authorList>
    </citation>
    <scope>NUCLEOTIDE SEQUENCE [LARGE SCALE GENOMIC DNA]</scope>
    <source>
        <tissue evidence="2">Muscle</tissue>
    </source>
</reference>
<keyword evidence="3" id="KW-1185">Reference proteome</keyword>
<evidence type="ECO:0000256" key="1">
    <source>
        <dbReference type="SAM" id="MobiDB-lite"/>
    </source>
</evidence>
<organism evidence="2 3">
    <name type="scientific">Portunus trituberculatus</name>
    <name type="common">Swimming crab</name>
    <name type="synonym">Neptunus trituberculatus</name>
    <dbReference type="NCBI Taxonomy" id="210409"/>
    <lineage>
        <taxon>Eukaryota</taxon>
        <taxon>Metazoa</taxon>
        <taxon>Ecdysozoa</taxon>
        <taxon>Arthropoda</taxon>
        <taxon>Crustacea</taxon>
        <taxon>Multicrustacea</taxon>
        <taxon>Malacostraca</taxon>
        <taxon>Eumalacostraca</taxon>
        <taxon>Eucarida</taxon>
        <taxon>Decapoda</taxon>
        <taxon>Pleocyemata</taxon>
        <taxon>Brachyura</taxon>
        <taxon>Eubrachyura</taxon>
        <taxon>Portunoidea</taxon>
        <taxon>Portunidae</taxon>
        <taxon>Portuninae</taxon>
        <taxon>Portunus</taxon>
    </lineage>
</organism>
<feature type="compositionally biased region" description="Basic and acidic residues" evidence="1">
    <location>
        <begin position="9"/>
        <end position="21"/>
    </location>
</feature>
<evidence type="ECO:0000313" key="2">
    <source>
        <dbReference type="EMBL" id="MPC68497.1"/>
    </source>
</evidence>
<gene>
    <name evidence="2" type="ORF">E2C01_062699</name>
</gene>
<accession>A0A5B7HGT0</accession>
<protein>
    <submittedName>
        <fullName evidence="2">Uncharacterized protein</fullName>
    </submittedName>
</protein>
<dbReference type="Proteomes" id="UP000324222">
    <property type="component" value="Unassembled WGS sequence"/>
</dbReference>
<feature type="region of interest" description="Disordered" evidence="1">
    <location>
        <begin position="1"/>
        <end position="76"/>
    </location>
</feature>
<name>A0A5B7HGT0_PORTR</name>
<evidence type="ECO:0000313" key="3">
    <source>
        <dbReference type="Proteomes" id="UP000324222"/>
    </source>
</evidence>
<dbReference type="AlphaFoldDB" id="A0A5B7HGT0"/>
<feature type="compositionally biased region" description="Basic and acidic residues" evidence="1">
    <location>
        <begin position="50"/>
        <end position="76"/>
    </location>
</feature>
<dbReference type="EMBL" id="VSRR010027941">
    <property type="protein sequence ID" value="MPC68497.1"/>
    <property type="molecule type" value="Genomic_DNA"/>
</dbReference>